<gene>
    <name evidence="1" type="ORF">SAMN05216372_105460</name>
</gene>
<organism evidence="1 2">
    <name type="scientific">Pseudomonas straminea</name>
    <dbReference type="NCBI Taxonomy" id="47882"/>
    <lineage>
        <taxon>Bacteria</taxon>
        <taxon>Pseudomonadati</taxon>
        <taxon>Pseudomonadota</taxon>
        <taxon>Gammaproteobacteria</taxon>
        <taxon>Pseudomonadales</taxon>
        <taxon>Pseudomonadaceae</taxon>
        <taxon>Phytopseudomonas</taxon>
    </lineage>
</organism>
<proteinExistence type="predicted"/>
<evidence type="ECO:0000313" key="2">
    <source>
        <dbReference type="Proteomes" id="UP000243950"/>
    </source>
</evidence>
<keyword evidence="2" id="KW-1185">Reference proteome</keyword>
<dbReference type="Proteomes" id="UP000243950">
    <property type="component" value="Unassembled WGS sequence"/>
</dbReference>
<accession>A0A1I1WET9</accession>
<protein>
    <submittedName>
        <fullName evidence="1">Uncharacterized protein</fullName>
    </submittedName>
</protein>
<evidence type="ECO:0000313" key="1">
    <source>
        <dbReference type="EMBL" id="SFD93725.1"/>
    </source>
</evidence>
<reference evidence="2" key="1">
    <citation type="submission" date="2016-10" db="EMBL/GenBank/DDBJ databases">
        <authorList>
            <person name="Varghese N."/>
            <person name="Submissions S."/>
        </authorList>
    </citation>
    <scope>NUCLEOTIDE SEQUENCE [LARGE SCALE GENOMIC DNA]</scope>
    <source>
        <strain evidence="2">JCM 2783</strain>
    </source>
</reference>
<name>A0A1I1WET9_PSEOC</name>
<dbReference type="EMBL" id="FOMO01000005">
    <property type="protein sequence ID" value="SFD93725.1"/>
    <property type="molecule type" value="Genomic_DNA"/>
</dbReference>
<dbReference type="AlphaFoldDB" id="A0A1I1WET9"/>
<sequence>MNGYYIANQFQDSAGESGAASTRYHKSEALAKDWVVSFIGEFRTNHDDFTVLKSPQAEMLVSS</sequence>